<dbReference type="FunCoup" id="Q2FTG0">
    <property type="interactions" value="1"/>
</dbReference>
<dbReference type="Proteomes" id="UP000001941">
    <property type="component" value="Chromosome"/>
</dbReference>
<dbReference type="AlphaFoldDB" id="Q2FTG0"/>
<dbReference type="PANTHER" id="PTHR43117:SF4">
    <property type="entry name" value="OSMOPROTECTANT IMPORT ATP-BINDING PROTEIN OSMV"/>
    <property type="match status" value="1"/>
</dbReference>
<evidence type="ECO:0000256" key="1">
    <source>
        <dbReference type="ARBA" id="ARBA00005417"/>
    </source>
</evidence>
<evidence type="ECO:0000313" key="6">
    <source>
        <dbReference type="EMBL" id="ABD42668.1"/>
    </source>
</evidence>
<evidence type="ECO:0000256" key="2">
    <source>
        <dbReference type="ARBA" id="ARBA00022448"/>
    </source>
</evidence>
<dbReference type="InterPro" id="IPR003593">
    <property type="entry name" value="AAA+_ATPase"/>
</dbReference>
<evidence type="ECO:0000256" key="3">
    <source>
        <dbReference type="ARBA" id="ARBA00022741"/>
    </source>
</evidence>
<gene>
    <name evidence="6" type="ordered locus">Mhun_2981</name>
</gene>
<keyword evidence="3" id="KW-0547">Nucleotide-binding</keyword>
<dbReference type="GO" id="GO:0016887">
    <property type="term" value="F:ATP hydrolysis activity"/>
    <property type="evidence" value="ECO:0007669"/>
    <property type="project" value="InterPro"/>
</dbReference>
<comment type="similarity">
    <text evidence="1">Belongs to the ABC transporter superfamily.</text>
</comment>
<keyword evidence="2" id="KW-0813">Transport</keyword>
<dbReference type="PANTHER" id="PTHR43117">
    <property type="entry name" value="OSMOPROTECTANT IMPORT ATP-BINDING PROTEIN OSMV"/>
    <property type="match status" value="1"/>
</dbReference>
<dbReference type="SMART" id="SM00382">
    <property type="entry name" value="AAA"/>
    <property type="match status" value="1"/>
</dbReference>
<evidence type="ECO:0000256" key="4">
    <source>
        <dbReference type="ARBA" id="ARBA00022840"/>
    </source>
</evidence>
<dbReference type="Gene3D" id="3.40.50.300">
    <property type="entry name" value="P-loop containing nucleotide triphosphate hydrolases"/>
    <property type="match status" value="1"/>
</dbReference>
<feature type="domain" description="ABC transporter" evidence="5">
    <location>
        <begin position="18"/>
        <end position="250"/>
    </location>
</feature>
<sequence>MLLSRLAYYIFRMTEETIRDITILPGRNRKGIEEAFDEIHIRPGDTLSIVGPTGSGKSAFINDIEIFANRDTVTGRQILVNGKLPPERYVRDPAAKPVALITQNTRCLCDLSVSDFLRMHLLSRGYMKESCIQETINLANQFTGEPITAHVRMTSLSGGQTRSLMVADAILISNTPIILLDEVENAGIFKEKVIEVLRQHHKALLFVTHDPLVSLLSDRRIVMQDGAVSKVIEPDGAEEHAIRQMLHMDGIIGRMREMIRAGELITTPVPGSW</sequence>
<keyword evidence="7" id="KW-1185">Reference proteome</keyword>
<dbReference type="InParanoid" id="Q2FTG0"/>
<proteinExistence type="inferred from homology"/>
<dbReference type="InterPro" id="IPR003439">
    <property type="entry name" value="ABC_transporter-like_ATP-bd"/>
</dbReference>
<dbReference type="eggNOG" id="arCOG03228">
    <property type="taxonomic scope" value="Archaea"/>
</dbReference>
<keyword evidence="4" id="KW-0067">ATP-binding</keyword>
<dbReference type="GO" id="GO:0005524">
    <property type="term" value="F:ATP binding"/>
    <property type="evidence" value="ECO:0007669"/>
    <property type="project" value="UniProtKB-KW"/>
</dbReference>
<dbReference type="HOGENOM" id="CLU_072513_0_0_2"/>
<dbReference type="InterPro" id="IPR027417">
    <property type="entry name" value="P-loop_NTPase"/>
</dbReference>
<dbReference type="PROSITE" id="PS50893">
    <property type="entry name" value="ABC_TRANSPORTER_2"/>
    <property type="match status" value="1"/>
</dbReference>
<organism evidence="6 7">
    <name type="scientific">Methanospirillum hungatei JF-1 (strain ATCC 27890 / DSM 864 / NBRC 100397 / JF-1)</name>
    <dbReference type="NCBI Taxonomy" id="323259"/>
    <lineage>
        <taxon>Archaea</taxon>
        <taxon>Methanobacteriati</taxon>
        <taxon>Methanobacteriota</taxon>
        <taxon>Stenosarchaea group</taxon>
        <taxon>Methanomicrobia</taxon>
        <taxon>Methanomicrobiales</taxon>
        <taxon>Methanospirillaceae</taxon>
        <taxon>Methanospirillum</taxon>
    </lineage>
</organism>
<evidence type="ECO:0000313" key="7">
    <source>
        <dbReference type="Proteomes" id="UP000001941"/>
    </source>
</evidence>
<dbReference type="Pfam" id="PF00005">
    <property type="entry name" value="ABC_tran"/>
    <property type="match status" value="1"/>
</dbReference>
<dbReference type="SUPFAM" id="SSF52540">
    <property type="entry name" value="P-loop containing nucleoside triphosphate hydrolases"/>
    <property type="match status" value="1"/>
</dbReference>
<dbReference type="EnsemblBacteria" id="ABD42668">
    <property type="protein sequence ID" value="ABD42668"/>
    <property type="gene ID" value="Mhun_2981"/>
</dbReference>
<reference evidence="7" key="1">
    <citation type="journal article" date="2016" name="Stand. Genomic Sci.">
        <title>Complete genome sequence of Methanospirillum hungatei type strain JF1.</title>
        <authorList>
            <person name="Gunsalus R.P."/>
            <person name="Cook L.E."/>
            <person name="Crable B."/>
            <person name="Rohlin L."/>
            <person name="McDonald E."/>
            <person name="Mouttaki H."/>
            <person name="Sieber J.R."/>
            <person name="Poweleit N."/>
            <person name="Zhou H."/>
            <person name="Lapidus A.L."/>
            <person name="Daligault H.E."/>
            <person name="Land M."/>
            <person name="Gilna P."/>
            <person name="Ivanova N."/>
            <person name="Kyrpides N."/>
            <person name="Culley D.E."/>
            <person name="McInerney M.J."/>
        </authorList>
    </citation>
    <scope>NUCLEOTIDE SEQUENCE [LARGE SCALE GENOMIC DNA]</scope>
    <source>
        <strain evidence="7">ATCC 27890 / DSM 864 / NBRC 100397 / JF-1</strain>
    </source>
</reference>
<evidence type="ECO:0000259" key="5">
    <source>
        <dbReference type="PROSITE" id="PS50893"/>
    </source>
</evidence>
<dbReference type="STRING" id="323259.Mhun_2981"/>
<accession>Q2FTG0</accession>
<protein>
    <submittedName>
        <fullName evidence="6">ABC transporter related protein</fullName>
    </submittedName>
</protein>
<name>Q2FTG0_METHJ</name>
<dbReference type="KEGG" id="mhu:Mhun_2981"/>
<dbReference type="EMBL" id="CP000254">
    <property type="protein sequence ID" value="ABD42668.1"/>
    <property type="molecule type" value="Genomic_DNA"/>
</dbReference>